<evidence type="ECO:0000259" key="2">
    <source>
        <dbReference type="PROSITE" id="PS51725"/>
    </source>
</evidence>
<proteinExistence type="predicted"/>
<dbReference type="GO" id="GO:0006629">
    <property type="term" value="P:lipid metabolic process"/>
    <property type="evidence" value="ECO:0007669"/>
    <property type="project" value="InterPro"/>
</dbReference>
<name>A0A1Y2F7H0_PROLT</name>
<dbReference type="AlphaFoldDB" id="A0A1Y2F7H0"/>
<dbReference type="InterPro" id="IPR011008">
    <property type="entry name" value="Dimeric_a/b-barrel"/>
</dbReference>
<dbReference type="OrthoDB" id="190846at2759"/>
<reference evidence="3 4" key="1">
    <citation type="submission" date="2016-07" db="EMBL/GenBank/DDBJ databases">
        <title>Pervasive Adenine N6-methylation of Active Genes in Fungi.</title>
        <authorList>
            <consortium name="DOE Joint Genome Institute"/>
            <person name="Mondo S.J."/>
            <person name="Dannebaum R.O."/>
            <person name="Kuo R.C."/>
            <person name="Labutti K."/>
            <person name="Haridas S."/>
            <person name="Kuo A."/>
            <person name="Salamov A."/>
            <person name="Ahrendt S.R."/>
            <person name="Lipzen A."/>
            <person name="Sullivan W."/>
            <person name="Andreopoulos W.B."/>
            <person name="Clum A."/>
            <person name="Lindquist E."/>
            <person name="Daum C."/>
            <person name="Ramamoorthy G.K."/>
            <person name="Gryganskyi A."/>
            <person name="Culley D."/>
            <person name="Magnuson J.K."/>
            <person name="James T.Y."/>
            <person name="O'Malley M.A."/>
            <person name="Stajich J.E."/>
            <person name="Spatafora J.W."/>
            <person name="Visel A."/>
            <person name="Grigoriev I.V."/>
        </authorList>
    </citation>
    <scope>NUCLEOTIDE SEQUENCE [LARGE SCALE GENOMIC DNA]</scope>
    <source>
        <strain evidence="3 4">12-1054</strain>
    </source>
</reference>
<feature type="compositionally biased region" description="Polar residues" evidence="1">
    <location>
        <begin position="580"/>
        <end position="590"/>
    </location>
</feature>
<feature type="compositionally biased region" description="Pro residues" evidence="1">
    <location>
        <begin position="595"/>
        <end position="605"/>
    </location>
</feature>
<comment type="caution">
    <text evidence="3">The sequence shown here is derived from an EMBL/GenBank/DDBJ whole genome shotgun (WGS) entry which is preliminary data.</text>
</comment>
<sequence>MADHFDADMYDDNMPMPDASAPPTGTTDVSMTDPTPRTEALYIAGVEHLSTRDVGDWVALFYDAFLPKIEWIDDHSLNLVMKTPEDATELLRQLVDGNPTAVTTTQTLPAKIHADKPNVALTVRRATSADVKPPRAAERSRWYLLHPEDERRNTFNRVERQAKRSSRTTPYDTSRRRKEPRDTRSLAERLHLPLDNDEQDLLDLRRDKEARTEAAGGDVFAARIAEAEEAARRRPAAVRQAEKQQMRKTLPKGDLMAGLRALPAGGREKSRLTLAERLHGKDKDVDLLAGVPKERDLLETQRPASRQMQIKDQGLHKQASVPHLPFLAPNSSSSIWATSSSPNCTAKKAWALSAYFAYCSESDPDDILLFENYASKADCDKHFKTDKLKEFGAVVVGECLKSDLQMNYYEPVMGFLGRGEVSVPKGQFVWLAELKCHDAEARDAIFEAAGDLIRYVHDNEPSTLAYLFLKSVDDEAKLTVFEIYESRAALFDVHHKSEAFKEFGGRVGRHVMSKESTGYYTVDGGWLAKDGVDAKPPECVIPAVSSAKRNKQIKEPTQHQHQLHLQQMRKDAAARDGHQATISEATQTPQEVPASKPPSRPPAPRPKSTRTAQRPPSHKAQPKRPWGRRWFLIAGACIGVLSAMYFAKDKIDLTELGLPDYWDELSARLPDRVLKEVTRMSEQRAKSAASDHNAFSVGRKLKNEGLSLAFPLVMLPGVISTGLESWSTEGCAAPFYRKRLWGSWSMLRCMLTDKACWTKQISLDPISGLDPADGSAKLRAATGFDATDFFITGYWIWNKILENVSALGGEPNNMFTAAYDWRLSFSNLENRDHYFTKLKLHIESANLSTGKKTVLVSHSMGSQVLFYFMKWVEHEKHGNGGKDWVNRHIDTWINISGSMLGTPKAVAALVSGEMKDTAQLNAFSVYGLETFFSRKERAQILRTLPGIASMLPKGGDRIWGTMDSAPDDPELRNGSSFGNFFKFKTPATIDPDSDSVIPGNMTMDKSMEYLLQHTDHHFHRMLATNYSHGIADTLEEVLANNDKPEKWINPLETALPDAPDMKIFCMYGIGKPTERTYYYETSDFEQQNLGRDMLQDQSKNPRDRNVTHTTPMDIPFVRSSFIDNTVTNKQENLEKGVQMGEGDGTVALLSSGYMCAHAWKEIPRFNPSKIPIKVYEMQHEEDLFDIRGGPKTADHVDILGRPELSELILRVAAGHGEQIEEQILSEIVKYSRRIDIQ</sequence>
<keyword evidence="3" id="KW-0012">Acyltransferase</keyword>
<feature type="domain" description="ABM" evidence="2">
    <location>
        <begin position="428"/>
        <end position="520"/>
    </location>
</feature>
<dbReference type="InterPro" id="IPR007138">
    <property type="entry name" value="ABM_dom"/>
</dbReference>
<dbReference type="InterPro" id="IPR029058">
    <property type="entry name" value="AB_hydrolase_fold"/>
</dbReference>
<dbReference type="RefSeq" id="XP_040723805.1">
    <property type="nucleotide sequence ID" value="XM_040870626.1"/>
</dbReference>
<keyword evidence="3" id="KW-0808">Transferase</keyword>
<dbReference type="GO" id="GO:0008374">
    <property type="term" value="F:O-acyltransferase activity"/>
    <property type="evidence" value="ECO:0007669"/>
    <property type="project" value="InterPro"/>
</dbReference>
<evidence type="ECO:0000313" key="3">
    <source>
        <dbReference type="EMBL" id="ORY79434.1"/>
    </source>
</evidence>
<dbReference type="Pfam" id="PF03992">
    <property type="entry name" value="ABM"/>
    <property type="match status" value="1"/>
</dbReference>
<keyword evidence="4" id="KW-1185">Reference proteome</keyword>
<protein>
    <submittedName>
        <fullName evidence="3">Lecithin:cholesterol acyltransferase-domain-containing protein</fullName>
    </submittedName>
</protein>
<dbReference type="Pfam" id="PF02450">
    <property type="entry name" value="LCAT"/>
    <property type="match status" value="2"/>
</dbReference>
<dbReference type="SUPFAM" id="SSF53474">
    <property type="entry name" value="alpha/beta-Hydrolases"/>
    <property type="match status" value="1"/>
</dbReference>
<dbReference type="GeneID" id="63787225"/>
<dbReference type="Gene3D" id="3.30.70.100">
    <property type="match status" value="1"/>
</dbReference>
<dbReference type="STRING" id="56484.A0A1Y2F7H0"/>
<dbReference type="InterPro" id="IPR019416">
    <property type="entry name" value="NCBP3"/>
</dbReference>
<evidence type="ECO:0000256" key="1">
    <source>
        <dbReference type="SAM" id="MobiDB-lite"/>
    </source>
</evidence>
<feature type="region of interest" description="Disordered" evidence="1">
    <location>
        <begin position="157"/>
        <end position="185"/>
    </location>
</feature>
<dbReference type="GO" id="GO:0000340">
    <property type="term" value="F:RNA 7-methylguanosine cap binding"/>
    <property type="evidence" value="ECO:0007669"/>
    <property type="project" value="InterPro"/>
</dbReference>
<organism evidence="3 4">
    <name type="scientific">Protomyces lactucae-debilis</name>
    <dbReference type="NCBI Taxonomy" id="2754530"/>
    <lineage>
        <taxon>Eukaryota</taxon>
        <taxon>Fungi</taxon>
        <taxon>Dikarya</taxon>
        <taxon>Ascomycota</taxon>
        <taxon>Taphrinomycotina</taxon>
        <taxon>Taphrinomycetes</taxon>
        <taxon>Taphrinales</taxon>
        <taxon>Protomycetaceae</taxon>
        <taxon>Protomyces</taxon>
    </lineage>
</organism>
<feature type="compositionally biased region" description="Basic and acidic residues" evidence="1">
    <location>
        <begin position="568"/>
        <end position="578"/>
    </location>
</feature>
<dbReference type="PROSITE" id="PS51725">
    <property type="entry name" value="ABM"/>
    <property type="match status" value="1"/>
</dbReference>
<feature type="compositionally biased region" description="Polar residues" evidence="1">
    <location>
        <begin position="23"/>
        <end position="32"/>
    </location>
</feature>
<feature type="region of interest" description="Disordered" evidence="1">
    <location>
        <begin position="11"/>
        <end position="32"/>
    </location>
</feature>
<dbReference type="SUPFAM" id="SSF54909">
    <property type="entry name" value="Dimeric alpha+beta barrel"/>
    <property type="match status" value="2"/>
</dbReference>
<dbReference type="InterPro" id="IPR003386">
    <property type="entry name" value="LACT/PDAT_acylTrfase"/>
</dbReference>
<dbReference type="EMBL" id="MCFI01000015">
    <property type="protein sequence ID" value="ORY79434.1"/>
    <property type="molecule type" value="Genomic_DNA"/>
</dbReference>
<feature type="region of interest" description="Disordered" evidence="1">
    <location>
        <begin position="547"/>
        <end position="624"/>
    </location>
</feature>
<dbReference type="Gene3D" id="3.40.50.1820">
    <property type="entry name" value="alpha/beta hydrolase"/>
    <property type="match status" value="1"/>
</dbReference>
<accession>A0A1Y2F7H0</accession>
<dbReference type="Pfam" id="PF10309">
    <property type="entry name" value="NCBP3"/>
    <property type="match status" value="1"/>
</dbReference>
<gene>
    <name evidence="3" type="ORF">BCR37DRAFT_388458</name>
</gene>
<dbReference type="Proteomes" id="UP000193685">
    <property type="component" value="Unassembled WGS sequence"/>
</dbReference>
<dbReference type="GO" id="GO:0003729">
    <property type="term" value="F:mRNA binding"/>
    <property type="evidence" value="ECO:0007669"/>
    <property type="project" value="InterPro"/>
</dbReference>
<evidence type="ECO:0000313" key="4">
    <source>
        <dbReference type="Proteomes" id="UP000193685"/>
    </source>
</evidence>
<dbReference type="PANTHER" id="PTHR11440">
    <property type="entry name" value="LECITHIN-CHOLESTEROL ACYLTRANSFERASE-RELATED"/>
    <property type="match status" value="1"/>
</dbReference>